<evidence type="ECO:0000256" key="3">
    <source>
        <dbReference type="ARBA" id="ARBA00008655"/>
    </source>
</evidence>
<accession>A0A9Q9FCC8</accession>
<evidence type="ECO:0000256" key="10">
    <source>
        <dbReference type="ARBA" id="ARBA00023209"/>
    </source>
</evidence>
<evidence type="ECO:0000256" key="5">
    <source>
        <dbReference type="ARBA" id="ARBA00022679"/>
    </source>
</evidence>
<comment type="subcellular location">
    <subcellularLocation>
        <location evidence="1">Membrane</location>
    </subcellularLocation>
</comment>
<proteinExistence type="inferred from homology"/>
<dbReference type="EMBL" id="CP075156">
    <property type="protein sequence ID" value="UTX44110.1"/>
    <property type="molecule type" value="Genomic_DNA"/>
</dbReference>
<keyword evidence="5" id="KW-0808">Transferase</keyword>
<reference evidence="15" key="1">
    <citation type="submission" date="2021-05" db="EMBL/GenBank/DDBJ databases">
        <title>Encephalitozoon hellem ATCC 50604 Complete Genome.</title>
        <authorList>
            <person name="Mascarenhas dos Santos A.C."/>
            <person name="Julian A.T."/>
            <person name="Pombert J.-F."/>
        </authorList>
    </citation>
    <scope>NUCLEOTIDE SEQUENCE</scope>
    <source>
        <strain evidence="15">ATCC 50604</strain>
    </source>
</reference>
<keyword evidence="8" id="KW-0443">Lipid metabolism</keyword>
<organism evidence="15 16">
    <name type="scientific">Encephalitozoon hellem</name>
    <name type="common">Microsporidian parasite</name>
    <dbReference type="NCBI Taxonomy" id="27973"/>
    <lineage>
        <taxon>Eukaryota</taxon>
        <taxon>Fungi</taxon>
        <taxon>Fungi incertae sedis</taxon>
        <taxon>Microsporidia</taxon>
        <taxon>Unikaryonidae</taxon>
        <taxon>Encephalitozoon</taxon>
    </lineage>
</organism>
<evidence type="ECO:0000313" key="16">
    <source>
        <dbReference type="Proteomes" id="UP001059546"/>
    </source>
</evidence>
<dbReference type="GO" id="GO:0019432">
    <property type="term" value="P:triglyceride biosynthetic process"/>
    <property type="evidence" value="ECO:0007669"/>
    <property type="project" value="TreeGrafter"/>
</dbReference>
<evidence type="ECO:0000259" key="14">
    <source>
        <dbReference type="SMART" id="SM00563"/>
    </source>
</evidence>
<gene>
    <name evidence="15" type="ORF">GPU96_10g18990</name>
</gene>
<keyword evidence="9 13" id="KW-0472">Membrane</keyword>
<dbReference type="InterPro" id="IPR002123">
    <property type="entry name" value="Plipid/glycerol_acylTrfase"/>
</dbReference>
<keyword evidence="4" id="KW-0444">Lipid biosynthesis</keyword>
<dbReference type="PANTHER" id="PTHR23063">
    <property type="entry name" value="PHOSPHOLIPID ACYLTRANSFERASE"/>
    <property type="match status" value="1"/>
</dbReference>
<dbReference type="AlphaFoldDB" id="A0A9Q9FCC8"/>
<dbReference type="GO" id="GO:0004366">
    <property type="term" value="F:glycerol-3-phosphate O-acyltransferase activity"/>
    <property type="evidence" value="ECO:0007669"/>
    <property type="project" value="TreeGrafter"/>
</dbReference>
<dbReference type="InterPro" id="IPR045252">
    <property type="entry name" value="LPCAT1-like"/>
</dbReference>
<dbReference type="SUPFAM" id="SSF69593">
    <property type="entry name" value="Glycerol-3-phosphate (1)-acyltransferase"/>
    <property type="match status" value="1"/>
</dbReference>
<protein>
    <submittedName>
        <fullName evidence="15">Glycerol-3-phosphate acyltransferase</fullName>
    </submittedName>
</protein>
<evidence type="ECO:0000256" key="2">
    <source>
        <dbReference type="ARBA" id="ARBA00005189"/>
    </source>
</evidence>
<evidence type="ECO:0000313" key="15">
    <source>
        <dbReference type="EMBL" id="UTX44110.1"/>
    </source>
</evidence>
<evidence type="ECO:0000256" key="12">
    <source>
        <dbReference type="ARBA" id="ARBA00023315"/>
    </source>
</evidence>
<evidence type="ECO:0000256" key="9">
    <source>
        <dbReference type="ARBA" id="ARBA00023136"/>
    </source>
</evidence>
<dbReference type="PANTHER" id="PTHR23063:SF2">
    <property type="entry name" value="GLYCEROL-3-PHOSPHATE ACYLTRANSFERASE 4, ISOFORM D-RELATED"/>
    <property type="match status" value="1"/>
</dbReference>
<dbReference type="GO" id="GO:0008654">
    <property type="term" value="P:phospholipid biosynthetic process"/>
    <property type="evidence" value="ECO:0007669"/>
    <property type="project" value="UniProtKB-KW"/>
</dbReference>
<evidence type="ECO:0000256" key="11">
    <source>
        <dbReference type="ARBA" id="ARBA00023264"/>
    </source>
</evidence>
<evidence type="ECO:0000256" key="4">
    <source>
        <dbReference type="ARBA" id="ARBA00022516"/>
    </source>
</evidence>
<keyword evidence="10" id="KW-0594">Phospholipid biosynthesis</keyword>
<dbReference type="Pfam" id="PF01553">
    <property type="entry name" value="Acyltransferase"/>
    <property type="match status" value="1"/>
</dbReference>
<keyword evidence="11" id="KW-1208">Phospholipid metabolism</keyword>
<keyword evidence="7 13" id="KW-1133">Transmembrane helix</keyword>
<keyword evidence="6 13" id="KW-0812">Transmembrane</keyword>
<evidence type="ECO:0000256" key="7">
    <source>
        <dbReference type="ARBA" id="ARBA00022989"/>
    </source>
</evidence>
<evidence type="ECO:0000256" key="6">
    <source>
        <dbReference type="ARBA" id="ARBA00022692"/>
    </source>
</evidence>
<comment type="similarity">
    <text evidence="3">Belongs to the 1-acyl-sn-glycerol-3-phosphate acyltransferase family.</text>
</comment>
<dbReference type="SMART" id="SM00563">
    <property type="entry name" value="PlsC"/>
    <property type="match status" value="1"/>
</dbReference>
<evidence type="ECO:0000256" key="13">
    <source>
        <dbReference type="SAM" id="Phobius"/>
    </source>
</evidence>
<dbReference type="GO" id="GO:0005783">
    <property type="term" value="C:endoplasmic reticulum"/>
    <property type="evidence" value="ECO:0007669"/>
    <property type="project" value="TreeGrafter"/>
</dbReference>
<dbReference type="Proteomes" id="UP001059546">
    <property type="component" value="Chromosome X"/>
</dbReference>
<sequence length="451" mass="52621">MKEVISRKRTFLHDAIDMVSMGSHTLENDDFTRCFLPASPIEMDSSGIFYTFSFVIRYFVLFPIRMILLALCMAIFLLMILRATLTKKNKHLEDALMFGAKSLMLVMNARINHMGEKKRRREPHVYVSNHTSFVDFFLLSSYKFPHACVSERHGGLFGLLFKSILIRNGSIAFKRSEKVDRQLVVEKVKEHVRSGGAPMLIFPEGTCVNNKFSVLFQKGAFELGVTICPVAIRFRRRLFDPYWNRRCHGFAMHIFYLMTRWRLEAEVVWMKPVSIMKDESPTQFSHRVKTMISKEAGLRNTLWNGFLKSSPAIKDREILRESYLITYERVASNMLDRINALDMEQNRFYLCDSSIDFSSSRAHFYFESMIPYKKFQNEVLKEYLRLKELPQEELKFLLANHKSKEESLGNSERGAFCNCKPRKGQKINSLRKQRNPLMSCKYESYASHGLG</sequence>
<feature type="transmembrane region" description="Helical" evidence="13">
    <location>
        <begin position="58"/>
        <end position="83"/>
    </location>
</feature>
<dbReference type="GO" id="GO:0016020">
    <property type="term" value="C:membrane"/>
    <property type="evidence" value="ECO:0007669"/>
    <property type="project" value="UniProtKB-SubCell"/>
</dbReference>
<evidence type="ECO:0000256" key="8">
    <source>
        <dbReference type="ARBA" id="ARBA00023098"/>
    </source>
</evidence>
<dbReference type="CDD" id="cd07991">
    <property type="entry name" value="LPLAT_LPCAT1-like"/>
    <property type="match status" value="1"/>
</dbReference>
<evidence type="ECO:0000256" key="1">
    <source>
        <dbReference type="ARBA" id="ARBA00004370"/>
    </source>
</evidence>
<comment type="pathway">
    <text evidence="2">Lipid metabolism.</text>
</comment>
<feature type="domain" description="Phospholipid/glycerol acyltransferase" evidence="14">
    <location>
        <begin position="124"/>
        <end position="235"/>
    </location>
</feature>
<keyword evidence="12 15" id="KW-0012">Acyltransferase</keyword>
<name>A0A9Q9FCC8_ENCHE</name>